<dbReference type="Proteomes" id="UP000448235">
    <property type="component" value="Unassembled WGS sequence"/>
</dbReference>
<evidence type="ECO:0000313" key="3">
    <source>
        <dbReference type="Proteomes" id="UP000448235"/>
    </source>
</evidence>
<feature type="domain" description="Calcineurin-like phosphoesterase" evidence="1">
    <location>
        <begin position="1"/>
        <end position="219"/>
    </location>
</feature>
<dbReference type="SUPFAM" id="SSF56300">
    <property type="entry name" value="Metallo-dependent phosphatases"/>
    <property type="match status" value="1"/>
</dbReference>
<evidence type="ECO:0000259" key="1">
    <source>
        <dbReference type="Pfam" id="PF00149"/>
    </source>
</evidence>
<dbReference type="Pfam" id="PF00149">
    <property type="entry name" value="Metallophos"/>
    <property type="match status" value="1"/>
</dbReference>
<proteinExistence type="predicted"/>
<comment type="caution">
    <text evidence="2">The sequence shown here is derived from an EMBL/GenBank/DDBJ whole genome shotgun (WGS) entry which is preliminary data.</text>
</comment>
<gene>
    <name evidence="2" type="ORF">GRB80_10665</name>
</gene>
<sequence>MRLRVLSDLHLECFDEWRELPDVECDVVILAGDISRGTRGLEWAAERFAGIPTLYVPGNHEFYRSSMPVLRRELADEAARLGIHLLDNRSLTLGGVRFHGTTLWTDFDLYAGEPDHDPALTEERVLAFMPDFRIVEQPDAVVFTPAESRRLHAKARSWLESALAEPFGGPRVVISHHAPLAECIPSGYRGDAASPAFASHLPELMGRMDLWIHGHVHEPVDVEIAGTRVIANPGGYPGEFDPPLFTPDLVVAVPGPSS</sequence>
<dbReference type="RefSeq" id="WP_161423565.1">
    <property type="nucleotide sequence ID" value="NZ_JARWMY010000011.1"/>
</dbReference>
<dbReference type="PANTHER" id="PTHR37844">
    <property type="entry name" value="SER/THR PROTEIN PHOSPHATASE SUPERFAMILY (AFU_ORTHOLOGUE AFUA_1G14840)"/>
    <property type="match status" value="1"/>
</dbReference>
<keyword evidence="3" id="KW-1185">Reference proteome</keyword>
<dbReference type="PANTHER" id="PTHR37844:SF2">
    <property type="entry name" value="SER_THR PROTEIN PHOSPHATASE SUPERFAMILY (AFU_ORTHOLOGUE AFUA_1G14840)"/>
    <property type="match status" value="1"/>
</dbReference>
<dbReference type="InterPro" id="IPR029052">
    <property type="entry name" value="Metallo-depent_PP-like"/>
</dbReference>
<dbReference type="EMBL" id="WUTS01000001">
    <property type="protein sequence ID" value="NAW13310.1"/>
    <property type="molecule type" value="Genomic_DNA"/>
</dbReference>
<dbReference type="InterPro" id="IPR004843">
    <property type="entry name" value="Calcineurin-like_PHP"/>
</dbReference>
<name>A0A7X4W096_9GAMM</name>
<evidence type="ECO:0000313" key="2">
    <source>
        <dbReference type="EMBL" id="NAW13310.1"/>
    </source>
</evidence>
<protein>
    <submittedName>
        <fullName evidence="2">Metallo-dependent phosphatase</fullName>
    </submittedName>
</protein>
<dbReference type="Gene3D" id="3.60.21.10">
    <property type="match status" value="1"/>
</dbReference>
<organism evidence="2 3">
    <name type="scientific">Halomonas icarae</name>
    <dbReference type="NCBI Taxonomy" id="2691040"/>
    <lineage>
        <taxon>Bacteria</taxon>
        <taxon>Pseudomonadati</taxon>
        <taxon>Pseudomonadota</taxon>
        <taxon>Gammaproteobacteria</taxon>
        <taxon>Oceanospirillales</taxon>
        <taxon>Halomonadaceae</taxon>
        <taxon>Halomonas</taxon>
    </lineage>
</organism>
<dbReference type="GO" id="GO:0016787">
    <property type="term" value="F:hydrolase activity"/>
    <property type="evidence" value="ECO:0007669"/>
    <property type="project" value="InterPro"/>
</dbReference>
<accession>A0A7X4W096</accession>
<dbReference type="AlphaFoldDB" id="A0A7X4W096"/>
<reference evidence="2 3" key="1">
    <citation type="submission" date="2019-12" db="EMBL/GenBank/DDBJ databases">
        <title>Draft genome sequencing of Halomonas icarensis D1-1.</title>
        <authorList>
            <person name="Pandiyan K."/>
            <person name="Kushwaha P."/>
            <person name="Gowdham M."/>
            <person name="Chakdar H."/>
            <person name="Singh A."/>
            <person name="Kumar M."/>
            <person name="Saxena A.K."/>
        </authorList>
    </citation>
    <scope>NUCLEOTIDE SEQUENCE [LARGE SCALE GENOMIC DNA]</scope>
    <source>
        <strain evidence="2 3">D1-1</strain>
    </source>
</reference>